<keyword evidence="3" id="KW-1185">Reference proteome</keyword>
<evidence type="ECO:0000313" key="3">
    <source>
        <dbReference type="Proteomes" id="UP000053820"/>
    </source>
</evidence>
<name>A0A0C9WBE4_9AGAM</name>
<evidence type="ECO:0000313" key="2">
    <source>
        <dbReference type="EMBL" id="KIJ60737.1"/>
    </source>
</evidence>
<dbReference type="HOGENOM" id="CLU_109894_0_0_1"/>
<dbReference type="EMBL" id="KN839869">
    <property type="protein sequence ID" value="KIJ60737.1"/>
    <property type="molecule type" value="Genomic_DNA"/>
</dbReference>
<protein>
    <submittedName>
        <fullName evidence="2">Uncharacterized protein</fullName>
    </submittedName>
</protein>
<sequence length="202" mass="22889">MKKAETHAAESQLELDQIRLENTELDRKNAQLEKQLKELNVRIVDLETKSYTSTPQPNATIRQLQARIEELTQLSQATNDKRHSTQLRSSDKAVREIQLQLQESERQRVKLEDDRKSSESQIQALREKLDKAQSGESELVRANRRLELQAAEAKQATLTLEREVERLRSRISRPASSVISDGSTTAISSGASSVGSPRKYKP</sequence>
<reference evidence="2 3" key="1">
    <citation type="submission" date="2014-04" db="EMBL/GenBank/DDBJ databases">
        <title>Evolutionary Origins and Diversification of the Mycorrhizal Mutualists.</title>
        <authorList>
            <consortium name="DOE Joint Genome Institute"/>
            <consortium name="Mycorrhizal Genomics Consortium"/>
            <person name="Kohler A."/>
            <person name="Kuo A."/>
            <person name="Nagy L.G."/>
            <person name="Floudas D."/>
            <person name="Copeland A."/>
            <person name="Barry K.W."/>
            <person name="Cichocki N."/>
            <person name="Veneault-Fourrey C."/>
            <person name="LaButti K."/>
            <person name="Lindquist E.A."/>
            <person name="Lipzen A."/>
            <person name="Lundell T."/>
            <person name="Morin E."/>
            <person name="Murat C."/>
            <person name="Riley R."/>
            <person name="Ohm R."/>
            <person name="Sun H."/>
            <person name="Tunlid A."/>
            <person name="Henrissat B."/>
            <person name="Grigoriev I.V."/>
            <person name="Hibbett D.S."/>
            <person name="Martin F."/>
        </authorList>
    </citation>
    <scope>NUCLEOTIDE SEQUENCE [LARGE SCALE GENOMIC DNA]</scope>
    <source>
        <strain evidence="2 3">MD-312</strain>
    </source>
</reference>
<dbReference type="AlphaFoldDB" id="A0A0C9WBE4"/>
<feature type="region of interest" description="Disordered" evidence="1">
    <location>
        <begin position="167"/>
        <end position="202"/>
    </location>
</feature>
<evidence type="ECO:0000256" key="1">
    <source>
        <dbReference type="SAM" id="MobiDB-lite"/>
    </source>
</evidence>
<dbReference type="OrthoDB" id="6108017at2759"/>
<gene>
    <name evidence="2" type="ORF">HYDPIDRAFT_116781</name>
</gene>
<dbReference type="Proteomes" id="UP000053820">
    <property type="component" value="Unassembled WGS sequence"/>
</dbReference>
<proteinExistence type="predicted"/>
<organism evidence="2 3">
    <name type="scientific">Hydnomerulius pinastri MD-312</name>
    <dbReference type="NCBI Taxonomy" id="994086"/>
    <lineage>
        <taxon>Eukaryota</taxon>
        <taxon>Fungi</taxon>
        <taxon>Dikarya</taxon>
        <taxon>Basidiomycota</taxon>
        <taxon>Agaricomycotina</taxon>
        <taxon>Agaricomycetes</taxon>
        <taxon>Agaricomycetidae</taxon>
        <taxon>Boletales</taxon>
        <taxon>Boletales incertae sedis</taxon>
        <taxon>Leucogyrophana</taxon>
    </lineage>
</organism>
<accession>A0A0C9WBE4</accession>
<feature type="non-terminal residue" evidence="2">
    <location>
        <position position="1"/>
    </location>
</feature>
<feature type="compositionally biased region" description="Low complexity" evidence="1">
    <location>
        <begin position="179"/>
        <end position="196"/>
    </location>
</feature>